<dbReference type="OrthoDB" id="9773047at2"/>
<keyword evidence="3" id="KW-0378">Hydrolase</keyword>
<dbReference type="Proteomes" id="UP000305939">
    <property type="component" value="Unassembled WGS sequence"/>
</dbReference>
<keyword evidence="1" id="KW-0472">Membrane</keyword>
<evidence type="ECO:0000313" key="3">
    <source>
        <dbReference type="EMBL" id="THD69397.1"/>
    </source>
</evidence>
<comment type="caution">
    <text evidence="3">The sequence shown here is derived from an EMBL/GenBank/DDBJ whole genome shotgun (WGS) entry which is preliminary data.</text>
</comment>
<organism evidence="3 4">
    <name type="scientific">Robertkochia marina</name>
    <dbReference type="NCBI Taxonomy" id="1227945"/>
    <lineage>
        <taxon>Bacteria</taxon>
        <taxon>Pseudomonadati</taxon>
        <taxon>Bacteroidota</taxon>
        <taxon>Flavobacteriia</taxon>
        <taxon>Flavobacteriales</taxon>
        <taxon>Flavobacteriaceae</taxon>
        <taxon>Robertkochia</taxon>
    </lineage>
</organism>
<name>A0A4S3M5A3_9FLAO</name>
<dbReference type="SUPFAM" id="SSF56601">
    <property type="entry name" value="beta-lactamase/transpeptidase-like"/>
    <property type="match status" value="1"/>
</dbReference>
<feature type="transmembrane region" description="Helical" evidence="1">
    <location>
        <begin position="7"/>
        <end position="27"/>
    </location>
</feature>
<dbReference type="RefSeq" id="WP_136334887.1">
    <property type="nucleotide sequence ID" value="NZ_QXMP01000001.1"/>
</dbReference>
<accession>A0A4S3M5A3</accession>
<dbReference type="PANTHER" id="PTHR43283:SF7">
    <property type="entry name" value="BETA-LACTAMASE-RELATED DOMAIN-CONTAINING PROTEIN"/>
    <property type="match status" value="1"/>
</dbReference>
<feature type="domain" description="Beta-lactamase-related" evidence="2">
    <location>
        <begin position="164"/>
        <end position="433"/>
    </location>
</feature>
<dbReference type="EMBL" id="SSMC01000001">
    <property type="protein sequence ID" value="THD69397.1"/>
    <property type="molecule type" value="Genomic_DNA"/>
</dbReference>
<dbReference type="Gene3D" id="3.40.710.10">
    <property type="entry name" value="DD-peptidase/beta-lactamase superfamily"/>
    <property type="match status" value="1"/>
</dbReference>
<protein>
    <submittedName>
        <fullName evidence="3">Class C beta-lactamase-related serine hydrolase</fullName>
    </submittedName>
</protein>
<keyword evidence="1" id="KW-1133">Transmembrane helix</keyword>
<dbReference type="GO" id="GO:0016787">
    <property type="term" value="F:hydrolase activity"/>
    <property type="evidence" value="ECO:0007669"/>
    <property type="project" value="UniProtKB-KW"/>
</dbReference>
<dbReference type="AlphaFoldDB" id="A0A4S3M5A3"/>
<dbReference type="Pfam" id="PF00144">
    <property type="entry name" value="Beta-lactamase"/>
    <property type="match status" value="1"/>
</dbReference>
<keyword evidence="4" id="KW-1185">Reference proteome</keyword>
<dbReference type="InterPro" id="IPR050789">
    <property type="entry name" value="Diverse_Enzym_Activities"/>
</dbReference>
<evidence type="ECO:0000256" key="1">
    <source>
        <dbReference type="SAM" id="Phobius"/>
    </source>
</evidence>
<dbReference type="InterPro" id="IPR001466">
    <property type="entry name" value="Beta-lactam-related"/>
</dbReference>
<dbReference type="PANTHER" id="PTHR43283">
    <property type="entry name" value="BETA-LACTAMASE-RELATED"/>
    <property type="match status" value="1"/>
</dbReference>
<gene>
    <name evidence="3" type="ORF">E7Z59_03465</name>
</gene>
<evidence type="ECO:0000259" key="2">
    <source>
        <dbReference type="Pfam" id="PF00144"/>
    </source>
</evidence>
<proteinExistence type="predicted"/>
<sequence length="448" mass="49956">MTKLKQGIKLLGVLLIGGLFAVFFLNYPKLDIITGYSSKSNCSCTYIAGRPEAFTDSVDNNFSPVNLADDRVSRSEQAAYASLVGLKKRKARFFPELGCILMPPQQDELTFSERPLRSRSTTSLPFPYGTAEPRDTVFPEVNYGLLTETIENAFAGNELQQTRAVLVVYKDRIIAEKYAPGFDKSSIHLGWSMTKSITATLYGILKHKSQFDLDQPAAVEEWQQDDRSKITYHHLLQMSSGLAWEEDYSRISDVTEMLFTATDMAGVASRKELLHEPGEHFYYSSGTTNLLSGLLKDEFPDLQSYLNFPYEALIDKIGMNSMIMETDASGTFVGSSYSWATARDWAKFGLLYLHKGHWNGEQIFSEDWADYVSTPAADSEGTYGAQFWLNASGVMPDAPRDTYYADGYQGQRVYIIPSKDLVIVRLGLTNGDYFDGNGLAGGVSKAIQ</sequence>
<dbReference type="InterPro" id="IPR012338">
    <property type="entry name" value="Beta-lactam/transpept-like"/>
</dbReference>
<keyword evidence="1" id="KW-0812">Transmembrane</keyword>
<evidence type="ECO:0000313" key="4">
    <source>
        <dbReference type="Proteomes" id="UP000305939"/>
    </source>
</evidence>
<reference evidence="3 4" key="1">
    <citation type="submission" date="2019-04" db="EMBL/GenBank/DDBJ databases">
        <title>Draft genome sequence of Robertkochia marina CC-AMO-30D.</title>
        <authorList>
            <person name="Hameed A."/>
            <person name="Lin S.-Y."/>
            <person name="Shahina M."/>
            <person name="Lai W.-A."/>
            <person name="Young C.-C."/>
        </authorList>
    </citation>
    <scope>NUCLEOTIDE SEQUENCE [LARGE SCALE GENOMIC DNA]</scope>
    <source>
        <strain evidence="3 4">CC-AMO-30D</strain>
    </source>
</reference>